<feature type="region of interest" description="Disordered" evidence="1">
    <location>
        <begin position="1"/>
        <end position="31"/>
    </location>
</feature>
<dbReference type="EMBL" id="JAJKFW010000022">
    <property type="protein sequence ID" value="MCC9642659.1"/>
    <property type="molecule type" value="Genomic_DNA"/>
</dbReference>
<sequence>MSSQSFPSPSEDSSEGQPPPEKLSNFQIANPPDANQLAQFVTTIKNAEQQVGENIIGALRYPGCVAVLTTAVLGPDGQQRVVSMTLDEDRMAQVQEILQASVEEREDEQPCYGFHCLVKNKGGEAASDNATSDNTTSDNATSQNKTNDPS</sequence>
<name>A0ABS8NGI2_9BACT</name>
<gene>
    <name evidence="2" type="ORF">LOC71_10260</name>
</gene>
<evidence type="ECO:0000256" key="1">
    <source>
        <dbReference type="SAM" id="MobiDB-lite"/>
    </source>
</evidence>
<dbReference type="RefSeq" id="WP_230273540.1">
    <property type="nucleotide sequence ID" value="NZ_JAJKFW010000022.1"/>
</dbReference>
<evidence type="ECO:0000313" key="2">
    <source>
        <dbReference type="EMBL" id="MCC9642659.1"/>
    </source>
</evidence>
<proteinExistence type="predicted"/>
<feature type="compositionally biased region" description="Low complexity" evidence="1">
    <location>
        <begin position="1"/>
        <end position="11"/>
    </location>
</feature>
<comment type="caution">
    <text evidence="2">The sequence shown here is derived from an EMBL/GenBank/DDBJ whole genome shotgun (WGS) entry which is preliminary data.</text>
</comment>
<organism evidence="2 3">
    <name type="scientific">Rhodopirellula halodulae</name>
    <dbReference type="NCBI Taxonomy" id="2894198"/>
    <lineage>
        <taxon>Bacteria</taxon>
        <taxon>Pseudomonadati</taxon>
        <taxon>Planctomycetota</taxon>
        <taxon>Planctomycetia</taxon>
        <taxon>Pirellulales</taxon>
        <taxon>Pirellulaceae</taxon>
        <taxon>Rhodopirellula</taxon>
    </lineage>
</organism>
<evidence type="ECO:0000313" key="3">
    <source>
        <dbReference type="Proteomes" id="UP001430306"/>
    </source>
</evidence>
<accession>A0ABS8NGI2</accession>
<dbReference type="Proteomes" id="UP001430306">
    <property type="component" value="Unassembled WGS sequence"/>
</dbReference>
<keyword evidence="3" id="KW-1185">Reference proteome</keyword>
<reference evidence="2" key="1">
    <citation type="submission" date="2021-11" db="EMBL/GenBank/DDBJ databases">
        <title>Genome sequence.</title>
        <authorList>
            <person name="Sun Q."/>
        </authorList>
    </citation>
    <scope>NUCLEOTIDE SEQUENCE</scope>
    <source>
        <strain evidence="2">JC740</strain>
    </source>
</reference>
<feature type="compositionally biased region" description="Low complexity" evidence="1">
    <location>
        <begin position="125"/>
        <end position="142"/>
    </location>
</feature>
<feature type="region of interest" description="Disordered" evidence="1">
    <location>
        <begin position="123"/>
        <end position="150"/>
    </location>
</feature>
<protein>
    <submittedName>
        <fullName evidence="2">Uncharacterized protein</fullName>
    </submittedName>
</protein>